<name>K0UV92_MYCVA</name>
<accession>K0UV92</accession>
<dbReference type="EMBL" id="ALQA01000057">
    <property type="protein sequence ID" value="EJZ06478.1"/>
    <property type="molecule type" value="Genomic_DNA"/>
</dbReference>
<dbReference type="InterPro" id="IPR032407">
    <property type="entry name" value="MHB"/>
</dbReference>
<dbReference type="GO" id="GO:0020037">
    <property type="term" value="F:heme binding"/>
    <property type="evidence" value="ECO:0007669"/>
    <property type="project" value="InterPro"/>
</dbReference>
<comment type="caution">
    <text evidence="4">The sequence shown here is derived from an EMBL/GenBank/DDBJ whole genome shotgun (WGS) entry which is preliminary data.</text>
</comment>
<proteinExistence type="predicted"/>
<keyword evidence="2" id="KW-0732">Signal</keyword>
<feature type="compositionally biased region" description="Pro residues" evidence="1">
    <location>
        <begin position="30"/>
        <end position="48"/>
    </location>
</feature>
<feature type="signal peptide" evidence="2">
    <location>
        <begin position="1"/>
        <end position="27"/>
    </location>
</feature>
<dbReference type="InterPro" id="IPR038378">
    <property type="entry name" value="MHB_sf"/>
</dbReference>
<dbReference type="PATRIC" id="fig|1194972.3.peg.4321"/>
<keyword evidence="5" id="KW-1185">Reference proteome</keyword>
<reference evidence="4 5" key="1">
    <citation type="journal article" date="2012" name="J. Bacteriol.">
        <title>Complete Genome Sequence of Mycobacterium vaccae Type Strain ATCC 25954.</title>
        <authorList>
            <person name="Ho Y.S."/>
            <person name="Adroub S.A."/>
            <person name="Abadi M."/>
            <person name="Al Alwan B."/>
            <person name="Alkhateeb R."/>
            <person name="Gao G."/>
            <person name="Ragab A."/>
            <person name="Ali S."/>
            <person name="van Soolingen D."/>
            <person name="Bitter W."/>
            <person name="Pain A."/>
            <person name="Abdallah A.M."/>
        </authorList>
    </citation>
    <scope>NUCLEOTIDE SEQUENCE [LARGE SCALE GENOMIC DNA]</scope>
    <source>
        <strain evidence="4 5">ATCC 25954</strain>
    </source>
</reference>
<dbReference type="Pfam" id="PF16525">
    <property type="entry name" value="MHB"/>
    <property type="match status" value="1"/>
</dbReference>
<evidence type="ECO:0000313" key="4">
    <source>
        <dbReference type="EMBL" id="EJZ06478.1"/>
    </source>
</evidence>
<feature type="region of interest" description="Disordered" evidence="1">
    <location>
        <begin position="25"/>
        <end position="55"/>
    </location>
</feature>
<evidence type="ECO:0000256" key="2">
    <source>
        <dbReference type="SAM" id="SignalP"/>
    </source>
</evidence>
<dbReference type="Gene3D" id="1.20.20.20">
    <property type="entry name" value="Haemophore, haem-binding domain"/>
    <property type="match status" value="1"/>
</dbReference>
<dbReference type="HOGENOM" id="CLU_127621_2_0_11"/>
<dbReference type="eggNOG" id="ENOG5031MDY">
    <property type="taxonomic scope" value="Bacteria"/>
</dbReference>
<dbReference type="Proteomes" id="UP000006072">
    <property type="component" value="Unassembled WGS sequence"/>
</dbReference>
<sequence>MSVLVRSAGAVMIAGAALLGSGAVAWAQPSPTPTPAPAPTPAPPPPPDCTVGDQAGVLSGVSASLKNYMFTHPDVNGFFTSLRGLSPDERRDRVADYMEQNPQVKTELQGVRQPMTDFRARCGLPPLNMPDE</sequence>
<feature type="domain" description="Haemophore haem-binding" evidence="3">
    <location>
        <begin position="47"/>
        <end position="123"/>
    </location>
</feature>
<organism evidence="4 5">
    <name type="scientific">Mycolicibacterium vaccae ATCC 25954</name>
    <dbReference type="NCBI Taxonomy" id="1194972"/>
    <lineage>
        <taxon>Bacteria</taxon>
        <taxon>Bacillati</taxon>
        <taxon>Actinomycetota</taxon>
        <taxon>Actinomycetes</taxon>
        <taxon>Mycobacteriales</taxon>
        <taxon>Mycobacteriaceae</taxon>
        <taxon>Mycolicibacterium</taxon>
    </lineage>
</organism>
<feature type="chain" id="PRO_5003842347" description="Haemophore haem-binding domain-containing protein" evidence="2">
    <location>
        <begin position="28"/>
        <end position="132"/>
    </location>
</feature>
<evidence type="ECO:0000256" key="1">
    <source>
        <dbReference type="SAM" id="MobiDB-lite"/>
    </source>
</evidence>
<protein>
    <recommendedName>
        <fullName evidence="3">Haemophore haem-binding domain-containing protein</fullName>
    </recommendedName>
</protein>
<dbReference type="RefSeq" id="WP_003930282.1">
    <property type="nucleotide sequence ID" value="NZ_JH814689.1"/>
</dbReference>
<dbReference type="AlphaFoldDB" id="K0UV92"/>
<evidence type="ECO:0000259" key="3">
    <source>
        <dbReference type="Pfam" id="PF16525"/>
    </source>
</evidence>
<evidence type="ECO:0000313" key="5">
    <source>
        <dbReference type="Proteomes" id="UP000006072"/>
    </source>
</evidence>
<dbReference type="NCBIfam" id="TIGR04529">
    <property type="entry name" value="MTB_hemophore"/>
    <property type="match status" value="1"/>
</dbReference>
<gene>
    <name evidence="4" type="ORF">MVAC_21663</name>
</gene>